<dbReference type="AlphaFoldDB" id="A0A485KKW4"/>
<dbReference type="EMBL" id="VJMH01005109">
    <property type="protein sequence ID" value="KAF0700871.1"/>
    <property type="molecule type" value="Genomic_DNA"/>
</dbReference>
<evidence type="ECO:0000256" key="1">
    <source>
        <dbReference type="ARBA" id="ARBA00023026"/>
    </source>
</evidence>
<proteinExistence type="predicted"/>
<dbReference type="PANTHER" id="PTHR36234:SF5">
    <property type="entry name" value="LYSYL ENDOPEPTIDASE"/>
    <property type="match status" value="1"/>
</dbReference>
<reference evidence="4" key="2">
    <citation type="submission" date="2019-06" db="EMBL/GenBank/DDBJ databases">
        <title>Genomics analysis of Aphanomyces spp. identifies a new class of oomycete effector associated with host adaptation.</title>
        <authorList>
            <person name="Gaulin E."/>
        </authorList>
    </citation>
    <scope>NUCLEOTIDE SEQUENCE</scope>
    <source>
        <strain evidence="4">CBS 578.67</strain>
    </source>
</reference>
<dbReference type="OrthoDB" id="76759at2759"/>
<evidence type="ECO:0000256" key="2">
    <source>
        <dbReference type="SAM" id="MobiDB-lite"/>
    </source>
</evidence>
<protein>
    <submittedName>
        <fullName evidence="5">Aste57867_8623 protein</fullName>
    </submittedName>
</protein>
<dbReference type="InterPro" id="IPR043504">
    <property type="entry name" value="Peptidase_S1_PA_chymotrypsin"/>
</dbReference>
<name>A0A485KKW4_9STRA</name>
<organism evidence="5 6">
    <name type="scientific">Aphanomyces stellatus</name>
    <dbReference type="NCBI Taxonomy" id="120398"/>
    <lineage>
        <taxon>Eukaryota</taxon>
        <taxon>Sar</taxon>
        <taxon>Stramenopiles</taxon>
        <taxon>Oomycota</taxon>
        <taxon>Saprolegniomycetes</taxon>
        <taxon>Saprolegniales</taxon>
        <taxon>Verrucalvaceae</taxon>
        <taxon>Aphanomyces</taxon>
    </lineage>
</organism>
<evidence type="ECO:0000313" key="5">
    <source>
        <dbReference type="EMBL" id="VFT85509.1"/>
    </source>
</evidence>
<keyword evidence="6" id="KW-1185">Reference proteome</keyword>
<dbReference type="Gene3D" id="2.40.10.10">
    <property type="entry name" value="Trypsin-like serine proteases"/>
    <property type="match status" value="2"/>
</dbReference>
<dbReference type="EMBL" id="CAADRA010005130">
    <property type="protein sequence ID" value="VFT85509.1"/>
    <property type="molecule type" value="Genomic_DNA"/>
</dbReference>
<gene>
    <name evidence="5" type="primary">Aste57867_8623</name>
    <name evidence="4" type="ORF">As57867_008589</name>
    <name evidence="5" type="ORF">ASTE57867_8623</name>
</gene>
<accession>A0A485KKW4</accession>
<feature type="compositionally biased region" description="Low complexity" evidence="2">
    <location>
        <begin position="385"/>
        <end position="397"/>
    </location>
</feature>
<evidence type="ECO:0000313" key="4">
    <source>
        <dbReference type="EMBL" id="KAF0700871.1"/>
    </source>
</evidence>
<dbReference type="Pfam" id="PF13365">
    <property type="entry name" value="Trypsin_2"/>
    <property type="match status" value="1"/>
</dbReference>
<evidence type="ECO:0000256" key="3">
    <source>
        <dbReference type="SAM" id="SignalP"/>
    </source>
</evidence>
<dbReference type="Proteomes" id="UP000332933">
    <property type="component" value="Unassembled WGS sequence"/>
</dbReference>
<sequence>MLSLHQLATLVCLAAVTSAQVTVVGSDRSLDLSAPSNQAFSHIVHQPDATYIAPHFDFLNLPPGGILEFTSLDGSQKVSYTGAGRSNFYTEYITGDAAVISYFPPETLNGTDSSSVAFKLDRFASGFPNGSPADVIETICGNDDTKAIACVKNSDATKYRKAQAVAQLFIGGSSLCTGWLFGSEGHLITNNHCIGDAAAAANTQFEFGAECKTCDDPNNTKSLGCPGETVATSASFIHTSTELDYTLVKLNLKSGVDLTKYGYLQARASGPELNEPIYIAQHPGGKPTRIATVLDNGSSGTIETFSINSCSSDEVGYSLDTEGGSSGSPVLSVNDNVVVALHNCGGCSNGAIKIDKVVAELKSLGFLPANAAVGSPKPTTTQPVPATTKPGPKTTKPSNGCNTCNSCYYPGANACVAYSRKDCENYAATYGMTWCGK</sequence>
<dbReference type="PANTHER" id="PTHR36234">
    <property type="entry name" value="LYSYL ENDOPEPTIDASE"/>
    <property type="match status" value="1"/>
</dbReference>
<dbReference type="SUPFAM" id="SSF50494">
    <property type="entry name" value="Trypsin-like serine proteases"/>
    <property type="match status" value="1"/>
</dbReference>
<feature type="region of interest" description="Disordered" evidence="2">
    <location>
        <begin position="374"/>
        <end position="397"/>
    </location>
</feature>
<keyword evidence="3" id="KW-0732">Signal</keyword>
<feature type="chain" id="PRO_5033827292" evidence="3">
    <location>
        <begin position="20"/>
        <end position="437"/>
    </location>
</feature>
<feature type="signal peptide" evidence="3">
    <location>
        <begin position="1"/>
        <end position="19"/>
    </location>
</feature>
<dbReference type="InterPro" id="IPR009003">
    <property type="entry name" value="Peptidase_S1_PA"/>
</dbReference>
<reference evidence="5 6" key="1">
    <citation type="submission" date="2019-03" db="EMBL/GenBank/DDBJ databases">
        <authorList>
            <person name="Gaulin E."/>
            <person name="Dumas B."/>
        </authorList>
    </citation>
    <scope>NUCLEOTIDE SEQUENCE [LARGE SCALE GENOMIC DNA]</scope>
    <source>
        <strain evidence="5">CBS 568.67</strain>
    </source>
</reference>
<evidence type="ECO:0000313" key="6">
    <source>
        <dbReference type="Proteomes" id="UP000332933"/>
    </source>
</evidence>
<keyword evidence="1" id="KW-0843">Virulence</keyword>